<organism evidence="3 4">
    <name type="scientific">Triticum turgidum subsp. durum</name>
    <name type="common">Durum wheat</name>
    <name type="synonym">Triticum durum</name>
    <dbReference type="NCBI Taxonomy" id="4567"/>
    <lineage>
        <taxon>Eukaryota</taxon>
        <taxon>Viridiplantae</taxon>
        <taxon>Streptophyta</taxon>
        <taxon>Embryophyta</taxon>
        <taxon>Tracheophyta</taxon>
        <taxon>Spermatophyta</taxon>
        <taxon>Magnoliopsida</taxon>
        <taxon>Liliopsida</taxon>
        <taxon>Poales</taxon>
        <taxon>Poaceae</taxon>
        <taxon>BOP clade</taxon>
        <taxon>Pooideae</taxon>
        <taxon>Triticodae</taxon>
        <taxon>Triticeae</taxon>
        <taxon>Triticinae</taxon>
        <taxon>Triticum</taxon>
    </lineage>
</organism>
<gene>
    <name evidence="3" type="ORF">TRITD_6Bv1G199180</name>
</gene>
<dbReference type="AlphaFoldDB" id="A0A9R0YVD6"/>
<keyword evidence="4" id="KW-1185">Reference proteome</keyword>
<feature type="region of interest" description="Disordered" evidence="1">
    <location>
        <begin position="135"/>
        <end position="184"/>
    </location>
</feature>
<dbReference type="Gramene" id="TRITD6Bv1G199180.1">
    <property type="protein sequence ID" value="TRITD6Bv1G199180.1"/>
    <property type="gene ID" value="TRITD6Bv1G199180"/>
</dbReference>
<evidence type="ECO:0000313" key="3">
    <source>
        <dbReference type="EMBL" id="VAI61702.1"/>
    </source>
</evidence>
<feature type="chain" id="PRO_5040453744" evidence="2">
    <location>
        <begin position="25"/>
        <end position="220"/>
    </location>
</feature>
<dbReference type="Proteomes" id="UP000324705">
    <property type="component" value="Chromosome 6B"/>
</dbReference>
<name>A0A9R0YVD6_TRITD</name>
<evidence type="ECO:0000256" key="1">
    <source>
        <dbReference type="SAM" id="MobiDB-lite"/>
    </source>
</evidence>
<reference evidence="3 4" key="1">
    <citation type="submission" date="2017-09" db="EMBL/GenBank/DDBJ databases">
        <authorList>
            <consortium name="International Durum Wheat Genome Sequencing Consortium (IDWGSC)"/>
            <person name="Milanesi L."/>
        </authorList>
    </citation>
    <scope>NUCLEOTIDE SEQUENCE [LARGE SCALE GENOMIC DNA]</scope>
    <source>
        <strain evidence="4">cv. Svevo</strain>
    </source>
</reference>
<proteinExistence type="predicted"/>
<dbReference type="EMBL" id="LT934122">
    <property type="protein sequence ID" value="VAI61702.1"/>
    <property type="molecule type" value="Genomic_DNA"/>
</dbReference>
<feature type="signal peptide" evidence="2">
    <location>
        <begin position="1"/>
        <end position="24"/>
    </location>
</feature>
<sequence length="220" mass="24403">MQYIHFLLSILSIIVGLQYESLHAGEVPGGDQEQRHQDMPWVQCLAGCSTCPVMHMSARQVLPALLHISLFSSRPELGSNSTRHHDAGWKYNFLSEGSYIWSLETLARRFSALVRLLPPFVPSPPPLHAFAAALAHQSRRPPSDDPLQETPPTPFRTSRRSRPGSDADPLQEPHATADPSPEKSRLLRWAIERGSKGVTFTCGRKGPLHRHREPCAGGAL</sequence>
<evidence type="ECO:0000256" key="2">
    <source>
        <dbReference type="SAM" id="SignalP"/>
    </source>
</evidence>
<accession>A0A9R0YVD6</accession>
<evidence type="ECO:0000313" key="4">
    <source>
        <dbReference type="Proteomes" id="UP000324705"/>
    </source>
</evidence>
<keyword evidence="2" id="KW-0732">Signal</keyword>
<protein>
    <submittedName>
        <fullName evidence="3">Uncharacterized protein</fullName>
    </submittedName>
</protein>